<evidence type="ECO:0000256" key="1">
    <source>
        <dbReference type="ARBA" id="ARBA00000151"/>
    </source>
</evidence>
<evidence type="ECO:0000256" key="8">
    <source>
        <dbReference type="ARBA" id="ARBA00022977"/>
    </source>
</evidence>
<dbReference type="SUPFAM" id="SSF53613">
    <property type="entry name" value="Ribokinase-like"/>
    <property type="match status" value="1"/>
</dbReference>
<comment type="catalytic activity">
    <reaction evidence="2">
        <text>4-amino-2-methyl-5-(phosphooxymethyl)pyrimidine + ATP = 4-amino-2-methyl-5-(diphosphooxymethyl)pyrimidine + ADP</text>
        <dbReference type="Rhea" id="RHEA:19893"/>
        <dbReference type="ChEBI" id="CHEBI:30616"/>
        <dbReference type="ChEBI" id="CHEBI:57841"/>
        <dbReference type="ChEBI" id="CHEBI:58354"/>
        <dbReference type="ChEBI" id="CHEBI:456216"/>
        <dbReference type="EC" id="2.7.4.7"/>
    </reaction>
</comment>
<accession>A0A6C2C851</accession>
<keyword evidence="14" id="KW-1185">Reference proteome</keyword>
<name>A0A6C2C851_9LACO</name>
<dbReference type="GO" id="GO:0009228">
    <property type="term" value="P:thiamine biosynthetic process"/>
    <property type="evidence" value="ECO:0007669"/>
    <property type="project" value="UniProtKB-KW"/>
</dbReference>
<dbReference type="GO" id="GO:0008902">
    <property type="term" value="F:hydroxymethylpyrimidine kinase activity"/>
    <property type="evidence" value="ECO:0007669"/>
    <property type="project" value="UniProtKB-EC"/>
</dbReference>
<dbReference type="NCBIfam" id="TIGR00097">
    <property type="entry name" value="HMP-P_kinase"/>
    <property type="match status" value="1"/>
</dbReference>
<dbReference type="InterPro" id="IPR004399">
    <property type="entry name" value="HMP/HMP-P_kinase_dom"/>
</dbReference>
<keyword evidence="13" id="KW-0808">Transferase</keyword>
<dbReference type="GO" id="GO:0008972">
    <property type="term" value="F:phosphomethylpyrimidine kinase activity"/>
    <property type="evidence" value="ECO:0007669"/>
    <property type="project" value="UniProtKB-EC"/>
</dbReference>
<evidence type="ECO:0000259" key="12">
    <source>
        <dbReference type="Pfam" id="PF08543"/>
    </source>
</evidence>
<dbReference type="Proteomes" id="UP000371977">
    <property type="component" value="Unassembled WGS sequence"/>
</dbReference>
<comment type="caution">
    <text evidence="13">The sequence shown here is derived from an EMBL/GenBank/DDBJ whole genome shotgun (WGS) entry which is preliminary data.</text>
</comment>
<proteinExistence type="inferred from homology"/>
<evidence type="ECO:0000256" key="2">
    <source>
        <dbReference type="ARBA" id="ARBA00000565"/>
    </source>
</evidence>
<comment type="similarity">
    <text evidence="4">Belongs to the ThiD family.</text>
</comment>
<dbReference type="InterPro" id="IPR013749">
    <property type="entry name" value="PM/HMP-P_kinase-1"/>
</dbReference>
<sequence>MVHIMVINEFPQVVTIAGNDSDGSAGGPADLHTFFTRNTYGMMILTAAVAGNSHGITAAHQMPTEFIDAQFKAIADDFAIRAAKTGMLGTVEVIENVVANLKVVDFGYLVVDPVISTKHGNTLLEPDAVTTMKDKLLPLADVITPNFYEAQILADMTIGSSADQIEAAHRLQGLGVKNVVIKGPHDNFGAEALVRDFVLLEDGESFWLEAPYIATDRINGTGDTFAAVIVSELALGKTVKQAIETAKFATHRAIAKEIAVGHQYGPINHWQLLTDME</sequence>
<evidence type="ECO:0000256" key="9">
    <source>
        <dbReference type="ARBA" id="ARBA00037917"/>
    </source>
</evidence>
<evidence type="ECO:0000256" key="3">
    <source>
        <dbReference type="ARBA" id="ARBA00004769"/>
    </source>
</evidence>
<dbReference type="GO" id="GO:0005829">
    <property type="term" value="C:cytosol"/>
    <property type="evidence" value="ECO:0007669"/>
    <property type="project" value="TreeGrafter"/>
</dbReference>
<comment type="catalytic activity">
    <reaction evidence="1">
        <text>4-amino-5-hydroxymethyl-2-methylpyrimidine + ATP = 4-amino-2-methyl-5-(phosphooxymethyl)pyrimidine + ADP + H(+)</text>
        <dbReference type="Rhea" id="RHEA:23096"/>
        <dbReference type="ChEBI" id="CHEBI:15378"/>
        <dbReference type="ChEBI" id="CHEBI:16892"/>
        <dbReference type="ChEBI" id="CHEBI:30616"/>
        <dbReference type="ChEBI" id="CHEBI:58354"/>
        <dbReference type="ChEBI" id="CHEBI:456216"/>
        <dbReference type="EC" id="2.7.1.49"/>
    </reaction>
</comment>
<keyword evidence="8" id="KW-0784">Thiamine biosynthesis</keyword>
<dbReference type="OrthoDB" id="9810880at2"/>
<gene>
    <name evidence="13" type="primary">thiD</name>
    <name evidence="13" type="ORF">ESZ50_02960</name>
</gene>
<comment type="pathway">
    <text evidence="3">Cofactor biosynthesis; thiamine diphosphate biosynthesis; 4-amino-2-methyl-5-diphosphomethylpyrimidine from 5-amino-1-(5-phospho-D-ribosyl)imidazole: step 3/3.</text>
</comment>
<dbReference type="PANTHER" id="PTHR20858">
    <property type="entry name" value="PHOSPHOMETHYLPYRIMIDINE KINASE"/>
    <property type="match status" value="1"/>
</dbReference>
<protein>
    <recommendedName>
        <fullName evidence="7">Hydroxymethylpyrimidine/phosphomethylpyrimidine kinase</fullName>
        <ecNumber evidence="5">2.7.1.49</ecNumber>
        <ecNumber evidence="6">2.7.4.7</ecNumber>
    </recommendedName>
    <alternativeName>
        <fullName evidence="10">Hydroxymethylpyrimidine kinase</fullName>
    </alternativeName>
    <alternativeName>
        <fullName evidence="11">Hydroxymethylpyrimidine phosphate kinase</fullName>
    </alternativeName>
</protein>
<dbReference type="CDD" id="cd01169">
    <property type="entry name" value="HMPP_kinase"/>
    <property type="match status" value="1"/>
</dbReference>
<evidence type="ECO:0000313" key="13">
    <source>
        <dbReference type="EMBL" id="TYC50240.1"/>
    </source>
</evidence>
<comment type="pathway">
    <text evidence="9">Cofactor biosynthesis; thiamine diphosphate biosynthesis; 4-amino-2-methyl-5-diphosphomethylpyrimidine from 5-amino-1-(5-phospho-D-ribosyl)imidazole: step 2/3.</text>
</comment>
<evidence type="ECO:0000256" key="6">
    <source>
        <dbReference type="ARBA" id="ARBA00012963"/>
    </source>
</evidence>
<evidence type="ECO:0000256" key="5">
    <source>
        <dbReference type="ARBA" id="ARBA00012135"/>
    </source>
</evidence>
<dbReference type="Pfam" id="PF08543">
    <property type="entry name" value="Phos_pyr_kin"/>
    <property type="match status" value="1"/>
</dbReference>
<dbReference type="AlphaFoldDB" id="A0A6C2C851"/>
<evidence type="ECO:0000313" key="14">
    <source>
        <dbReference type="Proteomes" id="UP000371977"/>
    </source>
</evidence>
<evidence type="ECO:0000256" key="7">
    <source>
        <dbReference type="ARBA" id="ARBA00019161"/>
    </source>
</evidence>
<organism evidence="13 14">
    <name type="scientific">Weissella muntiaci</name>
    <dbReference type="NCBI Taxonomy" id="2508881"/>
    <lineage>
        <taxon>Bacteria</taxon>
        <taxon>Bacillati</taxon>
        <taxon>Bacillota</taxon>
        <taxon>Bacilli</taxon>
        <taxon>Lactobacillales</taxon>
        <taxon>Lactobacillaceae</taxon>
        <taxon>Weissella</taxon>
    </lineage>
</organism>
<dbReference type="PANTHER" id="PTHR20858:SF17">
    <property type="entry name" value="HYDROXYMETHYLPYRIMIDINE_PHOSPHOMETHYLPYRIMIDINE KINASE THI20-RELATED"/>
    <property type="match status" value="1"/>
</dbReference>
<feature type="domain" description="Pyridoxamine kinase/Phosphomethylpyrimidine kinase" evidence="12">
    <location>
        <begin position="20"/>
        <end position="268"/>
    </location>
</feature>
<dbReference type="EC" id="2.7.4.7" evidence="6"/>
<dbReference type="EC" id="2.7.1.49" evidence="5"/>
<dbReference type="Gene3D" id="3.40.1190.20">
    <property type="match status" value="1"/>
</dbReference>
<dbReference type="EMBL" id="SDGZ01000010">
    <property type="protein sequence ID" value="TYC50240.1"/>
    <property type="molecule type" value="Genomic_DNA"/>
</dbReference>
<evidence type="ECO:0000256" key="11">
    <source>
        <dbReference type="ARBA" id="ARBA00043176"/>
    </source>
</evidence>
<evidence type="ECO:0000256" key="10">
    <source>
        <dbReference type="ARBA" id="ARBA00042102"/>
    </source>
</evidence>
<evidence type="ECO:0000256" key="4">
    <source>
        <dbReference type="ARBA" id="ARBA00009879"/>
    </source>
</evidence>
<keyword evidence="13" id="KW-0418">Kinase</keyword>
<reference evidence="13 14" key="1">
    <citation type="submission" date="2019-01" db="EMBL/GenBank/DDBJ databases">
        <title>Weissella sp. nov., a novel lactic acid bacterium isolated from animal feces.</title>
        <authorList>
            <person name="Wang L.-T."/>
        </authorList>
    </citation>
    <scope>NUCLEOTIDE SEQUENCE [LARGE SCALE GENOMIC DNA]</scope>
    <source>
        <strain evidence="13 14">8H-2</strain>
    </source>
</reference>
<dbReference type="InterPro" id="IPR029056">
    <property type="entry name" value="Ribokinase-like"/>
</dbReference>